<reference evidence="3" key="3">
    <citation type="journal article" date="2017" name="Plant Physiol. Biochem.">
        <title>Differential oxidative and antioxidative response of duckweed Lemna minor toward plant growth promoting/inhibiting bacteria.</title>
        <authorList>
            <person name="Ishizawa H."/>
            <person name="Kuroda M."/>
            <person name="Morikawa M."/>
            <person name="Ike M."/>
        </authorList>
    </citation>
    <scope>NUCLEOTIDE SEQUENCE [LARGE SCALE GENOMIC DNA]</scope>
    <source>
        <strain evidence="3">H3</strain>
    </source>
</reference>
<evidence type="ECO:0000313" key="3">
    <source>
        <dbReference type="Proteomes" id="UP000198290"/>
    </source>
</evidence>
<gene>
    <name evidence="2" type="ORF">DLM_1899</name>
</gene>
<sequence>MVVKLAETAACVMPAGAAGMLVSLVCSRTGFAMTHTHSPHPQAVGPQFSLAKMQQARDLTFDAIHRIAAQIRPGMTERQAKAVARRTLEAMGMERIWHGIVIRFACNTLQTFHQQSKPEIVLAENDIYFIDLGVVWDGHEGDAGASFVVGDDEQMRACALAAQTLWQRVRDWWQRTGCAGAALYDYAARQAAAMGWQLNLEVRGHRVSDFPHAIYQAGKLGDFAACPDTGLWILEIQIRHPVLPYGAFYEDLLLRRTE</sequence>
<reference evidence="3" key="1">
    <citation type="journal article" date="2017" name="Biotechnol. Biofuels">
        <title>Evaluation of environmental bacterial communities as a factor affecting the growth of duckweed Lemna minor.</title>
        <authorList>
            <person name="Ishizawa H."/>
            <person name="Kuroda M."/>
            <person name="Morikawa M."/>
            <person name="Ike M."/>
        </authorList>
    </citation>
    <scope>NUCLEOTIDE SEQUENCE [LARGE SCALE GENOMIC DNA]</scope>
    <source>
        <strain evidence="3">H3</strain>
    </source>
</reference>
<dbReference type="SUPFAM" id="SSF55920">
    <property type="entry name" value="Creatinase/aminopeptidase"/>
    <property type="match status" value="1"/>
</dbReference>
<dbReference type="EC" id="3.4.11.18" evidence="2"/>
<accession>A0A3G9GDH4</accession>
<proteinExistence type="predicted"/>
<evidence type="ECO:0000259" key="1">
    <source>
        <dbReference type="Pfam" id="PF00557"/>
    </source>
</evidence>
<feature type="domain" description="Peptidase M24" evidence="1">
    <location>
        <begin position="52"/>
        <end position="207"/>
    </location>
</feature>
<protein>
    <submittedName>
        <fullName evidence="2">Methionine aminopeptidase</fullName>
        <ecNumber evidence="2">3.4.11.18</ecNumber>
    </submittedName>
</protein>
<dbReference type="EMBL" id="AP018823">
    <property type="protein sequence ID" value="BBF85515.1"/>
    <property type="molecule type" value="Genomic_DNA"/>
</dbReference>
<keyword evidence="3" id="KW-1185">Reference proteome</keyword>
<dbReference type="AlphaFoldDB" id="A0A3G9GDH4"/>
<dbReference type="InterPro" id="IPR036005">
    <property type="entry name" value="Creatinase/aminopeptidase-like"/>
</dbReference>
<keyword evidence="2" id="KW-0378">Hydrolase</keyword>
<dbReference type="Proteomes" id="UP000198290">
    <property type="component" value="Chromosome"/>
</dbReference>
<dbReference type="InterPro" id="IPR000994">
    <property type="entry name" value="Pept_M24"/>
</dbReference>
<dbReference type="GO" id="GO:0004239">
    <property type="term" value="F:initiator methionyl aminopeptidase activity"/>
    <property type="evidence" value="ECO:0007669"/>
    <property type="project" value="UniProtKB-EC"/>
</dbReference>
<dbReference type="KEGG" id="amah:DLM_1899"/>
<keyword evidence="2" id="KW-0645">Protease</keyword>
<dbReference type="Pfam" id="PF00557">
    <property type="entry name" value="Peptidase_M24"/>
    <property type="match status" value="1"/>
</dbReference>
<dbReference type="Gene3D" id="3.90.230.10">
    <property type="entry name" value="Creatinase/methionine aminopeptidase superfamily"/>
    <property type="match status" value="1"/>
</dbReference>
<keyword evidence="2" id="KW-0031">Aminopeptidase</keyword>
<evidence type="ECO:0000313" key="2">
    <source>
        <dbReference type="EMBL" id="BBF85515.1"/>
    </source>
</evidence>
<reference evidence="2 3" key="2">
    <citation type="journal article" date="2017" name="Genome Announc.">
        <title>Draft genome sequence of Aquitalea magnusonii strain H3, a plant growth-promoting bacterium of duckweed Lemna minor.</title>
        <authorList>
            <person name="Ishizawa H."/>
            <person name="Kuroda M."/>
            <person name="Ike M."/>
        </authorList>
    </citation>
    <scope>NUCLEOTIDE SEQUENCE [LARGE SCALE GENOMIC DNA]</scope>
    <source>
        <strain evidence="2 3">H3</strain>
    </source>
</reference>
<name>A0A3G9GDH4_9NEIS</name>
<organism evidence="2 3">
    <name type="scientific">Aquitalea magnusonii</name>
    <dbReference type="NCBI Taxonomy" id="332411"/>
    <lineage>
        <taxon>Bacteria</taxon>
        <taxon>Pseudomonadati</taxon>
        <taxon>Pseudomonadota</taxon>
        <taxon>Betaproteobacteria</taxon>
        <taxon>Neisseriales</taxon>
        <taxon>Chromobacteriaceae</taxon>
        <taxon>Aquitalea</taxon>
    </lineage>
</organism>